<dbReference type="CDD" id="cd08063">
    <property type="entry name" value="MPN_CSN6"/>
    <property type="match status" value="1"/>
</dbReference>
<reference evidence="6" key="1">
    <citation type="submission" date="2020-11" db="EMBL/GenBank/DDBJ databases">
        <authorList>
            <person name="Tran Van P."/>
        </authorList>
    </citation>
    <scope>NUCLEOTIDE SEQUENCE</scope>
</reference>
<dbReference type="GO" id="GO:0008237">
    <property type="term" value="F:metallopeptidase activity"/>
    <property type="evidence" value="ECO:0007669"/>
    <property type="project" value="InterPro"/>
</dbReference>
<dbReference type="PANTHER" id="PTHR10540:SF8">
    <property type="entry name" value="COP9 SIGNALOSOME COMPLEX SUBUNIT 6"/>
    <property type="match status" value="1"/>
</dbReference>
<keyword evidence="3" id="KW-0736">Signalosome</keyword>
<dbReference type="GO" id="GO:0008180">
    <property type="term" value="C:COP9 signalosome"/>
    <property type="evidence" value="ECO:0007669"/>
    <property type="project" value="UniProtKB-UniRule"/>
</dbReference>
<organism evidence="6">
    <name type="scientific">Oppiella nova</name>
    <dbReference type="NCBI Taxonomy" id="334625"/>
    <lineage>
        <taxon>Eukaryota</taxon>
        <taxon>Metazoa</taxon>
        <taxon>Ecdysozoa</taxon>
        <taxon>Arthropoda</taxon>
        <taxon>Chelicerata</taxon>
        <taxon>Arachnida</taxon>
        <taxon>Acari</taxon>
        <taxon>Acariformes</taxon>
        <taxon>Sarcoptiformes</taxon>
        <taxon>Oribatida</taxon>
        <taxon>Brachypylina</taxon>
        <taxon>Oppioidea</taxon>
        <taxon>Oppiidae</taxon>
        <taxon>Oppiella</taxon>
    </lineage>
</organism>
<dbReference type="Proteomes" id="UP000728032">
    <property type="component" value="Unassembled WGS sequence"/>
</dbReference>
<dbReference type="EMBL" id="CAJPVJ010000473">
    <property type="protein sequence ID" value="CAG2162589.1"/>
    <property type="molecule type" value="Genomic_DNA"/>
</dbReference>
<gene>
    <name evidence="6" type="ORF">ONB1V03_LOCUS2181</name>
</gene>
<keyword evidence="3" id="KW-0539">Nucleus</keyword>
<comment type="similarity">
    <text evidence="1 3">Belongs to the peptidase M67A family. CSN6 subfamily.</text>
</comment>
<sequence>MSAEEEKMDTSVPSDTTANETAVAAPQEMDSESVSVGSSVMASTSVSTAAISVSLHPLVIMNVSEHWTRIRAQENSGDNAGTSEGAQGVPVQVVGALIGKQNGRDIEIMNSFELNFDRLDNEIIIDRDYYNTKESQFKQVFPELDFLGWYANGDQPNESDLKIHKQIIEINESPLFLKLNPMTRHTGLPIKLYESVIDLVNGRATMLFVDIPYHLATEEAERIGLDHMARMTATTQSGQMANSLVAEHLRVQYSAVKMLRDRVRLILDYVRDIRDDTLPWNHEILRETHNLCHRLPVLSTDKFSQDFYNQCNDVALMTYLGMLTKGSNTVNQFVNKFNILYDRQGMGRRMRGLFF</sequence>
<comment type="subcellular location">
    <subcellularLocation>
        <location evidence="3">Cytoplasm</location>
    </subcellularLocation>
    <subcellularLocation>
        <location evidence="3">Nucleus</location>
    </subcellularLocation>
</comment>
<dbReference type="PROSITE" id="PS50249">
    <property type="entry name" value="MPN"/>
    <property type="match status" value="1"/>
</dbReference>
<dbReference type="OrthoDB" id="1378at2759"/>
<feature type="region of interest" description="Disordered" evidence="4">
    <location>
        <begin position="1"/>
        <end position="31"/>
    </location>
</feature>
<feature type="compositionally biased region" description="Polar residues" evidence="4">
    <location>
        <begin position="11"/>
        <end position="20"/>
    </location>
</feature>
<keyword evidence="3" id="KW-0963">Cytoplasm</keyword>
<evidence type="ECO:0000256" key="4">
    <source>
        <dbReference type="SAM" id="MobiDB-lite"/>
    </source>
</evidence>
<keyword evidence="7" id="KW-1185">Reference proteome</keyword>
<evidence type="ECO:0000313" key="7">
    <source>
        <dbReference type="Proteomes" id="UP000728032"/>
    </source>
</evidence>
<evidence type="ECO:0000256" key="1">
    <source>
        <dbReference type="ARBA" id="ARBA00010893"/>
    </source>
</evidence>
<dbReference type="PANTHER" id="PTHR10540">
    <property type="entry name" value="EUKARYOTIC TRANSLATION INITIATION FACTOR 3 SUBUNIT F-RELATED"/>
    <property type="match status" value="1"/>
</dbReference>
<name>A0A7R9LDS4_9ACAR</name>
<dbReference type="Pfam" id="PF13012">
    <property type="entry name" value="MitMem_reg"/>
    <property type="match status" value="1"/>
</dbReference>
<evidence type="ECO:0000313" key="6">
    <source>
        <dbReference type="EMBL" id="CAD7639756.1"/>
    </source>
</evidence>
<proteinExistence type="inferred from homology"/>
<dbReference type="AlphaFoldDB" id="A0A7R9LDS4"/>
<evidence type="ECO:0000259" key="5">
    <source>
        <dbReference type="PROSITE" id="PS50249"/>
    </source>
</evidence>
<feature type="domain" description="MPN" evidence="5">
    <location>
        <begin position="53"/>
        <end position="199"/>
    </location>
</feature>
<dbReference type="EMBL" id="OC915298">
    <property type="protein sequence ID" value="CAD7639756.1"/>
    <property type="molecule type" value="Genomic_DNA"/>
</dbReference>
<dbReference type="InterPro" id="IPR000555">
    <property type="entry name" value="JAMM/MPN+_dom"/>
</dbReference>
<dbReference type="Pfam" id="PF01398">
    <property type="entry name" value="JAB"/>
    <property type="match status" value="1"/>
</dbReference>
<accession>A0A7R9LDS4</accession>
<dbReference type="GO" id="GO:0005737">
    <property type="term" value="C:cytoplasm"/>
    <property type="evidence" value="ECO:0007669"/>
    <property type="project" value="UniProtKB-SubCell"/>
</dbReference>
<dbReference type="InterPro" id="IPR033859">
    <property type="entry name" value="MPN_CSN6"/>
</dbReference>
<dbReference type="InterPro" id="IPR037518">
    <property type="entry name" value="MPN"/>
</dbReference>
<dbReference type="Gene3D" id="3.40.140.10">
    <property type="entry name" value="Cytidine Deaminase, domain 2"/>
    <property type="match status" value="1"/>
</dbReference>
<comment type="function">
    <text evidence="3">Component of the COP9 signalosome complex (CSN), a complex involved in various cellular and developmental processes.</text>
</comment>
<evidence type="ECO:0000256" key="2">
    <source>
        <dbReference type="ARBA" id="ARBA00014871"/>
    </source>
</evidence>
<dbReference type="InterPro" id="IPR024969">
    <property type="entry name" value="EIF3F/CSN6-like_C"/>
</dbReference>
<dbReference type="SMART" id="SM00232">
    <property type="entry name" value="JAB_MPN"/>
    <property type="match status" value="1"/>
</dbReference>
<dbReference type="FunFam" id="3.40.140.10:FF:000075">
    <property type="entry name" value="COP9 signalosome complex subunit 6"/>
    <property type="match status" value="1"/>
</dbReference>
<protein>
    <recommendedName>
        <fullName evidence="2 3">COP9 signalosome complex subunit 6</fullName>
    </recommendedName>
</protein>
<evidence type="ECO:0000256" key="3">
    <source>
        <dbReference type="RuleBase" id="RU367006"/>
    </source>
</evidence>
<dbReference type="GO" id="GO:0000338">
    <property type="term" value="P:protein deneddylation"/>
    <property type="evidence" value="ECO:0007669"/>
    <property type="project" value="InterPro"/>
</dbReference>